<dbReference type="InterPro" id="IPR006680">
    <property type="entry name" value="Amidohydro-rel"/>
</dbReference>
<dbReference type="PANTHER" id="PTHR43135">
    <property type="entry name" value="ALPHA-D-RIBOSE 1-METHYLPHOSPHONATE 5-TRIPHOSPHATE DIPHOSPHATASE"/>
    <property type="match status" value="1"/>
</dbReference>
<feature type="domain" description="Amidohydrolase-related" evidence="1">
    <location>
        <begin position="93"/>
        <end position="455"/>
    </location>
</feature>
<comment type="caution">
    <text evidence="2">The sequence shown here is derived from an EMBL/GenBank/DDBJ whole genome shotgun (WGS) entry which is preliminary data.</text>
</comment>
<evidence type="ECO:0000313" key="3">
    <source>
        <dbReference type="Proteomes" id="UP000437748"/>
    </source>
</evidence>
<dbReference type="InterPro" id="IPR011059">
    <property type="entry name" value="Metal-dep_hydrolase_composite"/>
</dbReference>
<proteinExistence type="predicted"/>
<evidence type="ECO:0000259" key="1">
    <source>
        <dbReference type="Pfam" id="PF01979"/>
    </source>
</evidence>
<evidence type="ECO:0000313" key="2">
    <source>
        <dbReference type="EMBL" id="KAB8037731.1"/>
    </source>
</evidence>
<dbReference type="PANTHER" id="PTHR43135:SF3">
    <property type="entry name" value="ALPHA-D-RIBOSE 1-METHYLPHOSPHONATE 5-TRIPHOSPHATE DIPHOSPHATASE"/>
    <property type="match status" value="1"/>
</dbReference>
<dbReference type="Gene3D" id="2.30.40.10">
    <property type="entry name" value="Urease, subunit C, domain 1"/>
    <property type="match status" value="1"/>
</dbReference>
<reference evidence="2 3" key="1">
    <citation type="submission" date="2019-10" db="EMBL/GenBank/DDBJ databases">
        <title>New species of Slilvanegrellaceae.</title>
        <authorList>
            <person name="Pitt A."/>
            <person name="Hahn M.W."/>
        </authorList>
    </citation>
    <scope>NUCLEOTIDE SEQUENCE [LARGE SCALE GENOMIC DNA]</scope>
    <source>
        <strain evidence="2 3">SP-Ram-0.45-NSY-1</strain>
    </source>
</reference>
<dbReference type="Pfam" id="PF01979">
    <property type="entry name" value="Amidohydro_1"/>
    <property type="match status" value="1"/>
</dbReference>
<dbReference type="RefSeq" id="WP_153420808.1">
    <property type="nucleotide sequence ID" value="NZ_WFLM01000004.1"/>
</dbReference>
<dbReference type="InterPro" id="IPR032466">
    <property type="entry name" value="Metal_Hydrolase"/>
</dbReference>
<dbReference type="Proteomes" id="UP000437748">
    <property type="component" value="Unassembled WGS sequence"/>
</dbReference>
<dbReference type="SUPFAM" id="SSF51556">
    <property type="entry name" value="Metallo-dependent hydrolases"/>
    <property type="match status" value="1"/>
</dbReference>
<dbReference type="OrthoDB" id="262125at2"/>
<dbReference type="GO" id="GO:0016810">
    <property type="term" value="F:hydrolase activity, acting on carbon-nitrogen (but not peptide) bonds"/>
    <property type="evidence" value="ECO:0007669"/>
    <property type="project" value="InterPro"/>
</dbReference>
<keyword evidence="3" id="KW-1185">Reference proteome</keyword>
<keyword evidence="2" id="KW-0378">Hydrolase</keyword>
<dbReference type="Gene3D" id="3.40.50.10910">
    <property type="entry name" value="Amidohydrolase"/>
    <property type="match status" value="1"/>
</dbReference>
<accession>A0A6N6VU75</accession>
<dbReference type="InterPro" id="IPR051781">
    <property type="entry name" value="Metallo-dep_Hydrolase"/>
</dbReference>
<dbReference type="SUPFAM" id="SSF51338">
    <property type="entry name" value="Composite domain of metallo-dependent hydrolases"/>
    <property type="match status" value="1"/>
</dbReference>
<dbReference type="Gene3D" id="1.20.58.520">
    <property type="entry name" value="Amidohydrolase"/>
    <property type="match status" value="1"/>
</dbReference>
<organism evidence="2 3">
    <name type="scientific">Silvanigrella paludirubra</name>
    <dbReference type="NCBI Taxonomy" id="2499159"/>
    <lineage>
        <taxon>Bacteria</taxon>
        <taxon>Pseudomonadati</taxon>
        <taxon>Bdellovibrionota</taxon>
        <taxon>Oligoflexia</taxon>
        <taxon>Silvanigrellales</taxon>
        <taxon>Silvanigrellaceae</taxon>
        <taxon>Silvanigrella</taxon>
    </lineage>
</organism>
<dbReference type="Gene3D" id="3.30.110.90">
    <property type="entry name" value="Amidohydrolase"/>
    <property type="match status" value="1"/>
</dbReference>
<gene>
    <name evidence="2" type="ORF">GCL60_11195</name>
</gene>
<dbReference type="EMBL" id="WFLM01000004">
    <property type="protein sequence ID" value="KAB8037731.1"/>
    <property type="molecule type" value="Genomic_DNA"/>
</dbReference>
<protein>
    <submittedName>
        <fullName evidence="2">Amidohydrolase family protein</fullName>
    </submittedName>
</protein>
<sequence>MQNKNPIFIILYLLVFILNLSFYTSSYSAIMPKLKSNDHFTIFLDVTIVDVESGKLKPNSWVLIKDNKIINIGSKNNLVIPKKSKIINTKGKYLIPGLWDMHVHILDSQKIAFPSFIANGVVGVRDMSASFEQIEMWKEEASKSIYTPRIFYSGPALDNKIKSHFNIKTEEEARKAVRLFQEKGVDFIKPYTWLEKNIYYALVDECKIRKIPFAGHVPFEMSPMEASNLGQSSIEHFAEFFVAASKLADEVWNNIAKTNNIEELFYLDLKAANSIDYDKENNIINAFAKNKTWQTPTLSVQRGYFATSTDERSKYIPKNIKKFWEDTIAERKSSERLQKMSSEVFDKFLILTNKMNKAKVPFLAGTDANISTLEALPNVFYGFSIHDEMELFVKAGLNPIEALQTATINPAKFLGIDKDYGSIEIGKTADLVLLTENPLIHIENTKKIDSVMINGILFNKNDIEKTLKQLQDQ</sequence>
<dbReference type="AlphaFoldDB" id="A0A6N6VU75"/>
<name>A0A6N6VU75_9BACT</name>